<dbReference type="CDD" id="cd07344">
    <property type="entry name" value="M48_yhfN_like"/>
    <property type="match status" value="1"/>
</dbReference>
<dbReference type="PANTHER" id="PTHR30399:SF1">
    <property type="entry name" value="UTP PYROPHOSPHATASE"/>
    <property type="match status" value="1"/>
</dbReference>
<dbReference type="GO" id="GO:0016787">
    <property type="term" value="F:hydrolase activity"/>
    <property type="evidence" value="ECO:0007669"/>
    <property type="project" value="UniProtKB-KW"/>
</dbReference>
<dbReference type="InterPro" id="IPR053136">
    <property type="entry name" value="UTP_pyrophosphatase-like"/>
</dbReference>
<feature type="domain" description="YgjP-like metallopeptidase" evidence="1">
    <location>
        <begin position="30"/>
        <end position="239"/>
    </location>
</feature>
<gene>
    <name evidence="2" type="ORF">J2X05_000129</name>
</gene>
<dbReference type="RefSeq" id="WP_310067362.1">
    <property type="nucleotide sequence ID" value="NZ_JAVDVX010000001.1"/>
</dbReference>
<dbReference type="EMBL" id="JAVDVX010000001">
    <property type="protein sequence ID" value="MDR7088126.1"/>
    <property type="molecule type" value="Genomic_DNA"/>
</dbReference>
<protein>
    <submittedName>
        <fullName evidence="2">Metal-dependent hydrolase</fullName>
    </submittedName>
</protein>
<accession>A0ABU1USG8</accession>
<organism evidence="2 3">
    <name type="scientific">Cellvibrio fibrivorans</name>
    <dbReference type="NCBI Taxonomy" id="126350"/>
    <lineage>
        <taxon>Bacteria</taxon>
        <taxon>Pseudomonadati</taxon>
        <taxon>Pseudomonadota</taxon>
        <taxon>Gammaproteobacteria</taxon>
        <taxon>Cellvibrionales</taxon>
        <taxon>Cellvibrionaceae</taxon>
        <taxon>Cellvibrio</taxon>
    </lineage>
</organism>
<evidence type="ECO:0000259" key="1">
    <source>
        <dbReference type="Pfam" id="PF01863"/>
    </source>
</evidence>
<dbReference type="Proteomes" id="UP001253595">
    <property type="component" value="Unassembled WGS sequence"/>
</dbReference>
<name>A0ABU1USG8_9GAMM</name>
<dbReference type="Pfam" id="PF01863">
    <property type="entry name" value="YgjP-like"/>
    <property type="match status" value="1"/>
</dbReference>
<dbReference type="Gene3D" id="3.30.2010.10">
    <property type="entry name" value="Metalloproteases ('zincins'), catalytic domain"/>
    <property type="match status" value="1"/>
</dbReference>
<comment type="caution">
    <text evidence="2">The sequence shown here is derived from an EMBL/GenBank/DDBJ whole genome shotgun (WGS) entry which is preliminary data.</text>
</comment>
<sequence length="246" mass="27862">MTEWFGLKKSTPAPVELGFEFTIARSPRRRSISIEIRKAQVVIRAPIGAPQPLLVNFLHEKAAWVRAKIHEQQQSLATQPEPRRYAQGSQIPFMGETLTLVLGRGSRAAIARVDQNLHVILSPRSRLSDDAQIRQLLSRWYQQQALTILTRKTAQLTQMMGLLCTQVSIKATRSKWGHCTSRGAIQYNWQILLAPEAIVDYLVAHEVSHLRHHNHSADFWALVASVCPTFKADRAWLKAEGAHLRL</sequence>
<dbReference type="PANTHER" id="PTHR30399">
    <property type="entry name" value="UNCHARACTERIZED PROTEIN YGJP"/>
    <property type="match status" value="1"/>
</dbReference>
<keyword evidence="2" id="KW-0378">Hydrolase</keyword>
<evidence type="ECO:0000313" key="2">
    <source>
        <dbReference type="EMBL" id="MDR7088126.1"/>
    </source>
</evidence>
<evidence type="ECO:0000313" key="3">
    <source>
        <dbReference type="Proteomes" id="UP001253595"/>
    </source>
</evidence>
<proteinExistence type="predicted"/>
<dbReference type="InterPro" id="IPR002725">
    <property type="entry name" value="YgjP-like_metallopeptidase"/>
</dbReference>
<keyword evidence="3" id="KW-1185">Reference proteome</keyword>
<reference evidence="2 3" key="1">
    <citation type="submission" date="2023-07" db="EMBL/GenBank/DDBJ databases">
        <title>Sorghum-associated microbial communities from plants grown in Nebraska, USA.</title>
        <authorList>
            <person name="Schachtman D."/>
        </authorList>
    </citation>
    <scope>NUCLEOTIDE SEQUENCE [LARGE SCALE GENOMIC DNA]</scope>
    <source>
        <strain evidence="2 3">BE190</strain>
    </source>
</reference>